<evidence type="ECO:0000313" key="2">
    <source>
        <dbReference type="EnsemblMetazoa" id="GBRI023979-PA"/>
    </source>
</evidence>
<dbReference type="InterPro" id="IPR027951">
    <property type="entry name" value="Nepro_N"/>
</dbReference>
<reference evidence="3" key="1">
    <citation type="submission" date="2014-03" db="EMBL/GenBank/DDBJ databases">
        <authorList>
            <person name="Aksoy S."/>
            <person name="Warren W."/>
            <person name="Wilson R.K."/>
        </authorList>
    </citation>
    <scope>NUCLEOTIDE SEQUENCE [LARGE SCALE GENOMIC DNA]</scope>
    <source>
        <strain evidence="3">IAEA</strain>
    </source>
</reference>
<keyword evidence="3" id="KW-1185">Reference proteome</keyword>
<protein>
    <submittedName>
        <fullName evidence="2">DUF4477 domain-containing protein</fullName>
    </submittedName>
</protein>
<dbReference type="Proteomes" id="UP000091820">
    <property type="component" value="Unassembled WGS sequence"/>
</dbReference>
<dbReference type="PANTHER" id="PTHR34761:SF1">
    <property type="entry name" value="NUCLEOLUS AND NEURAL PROGENITOR PROTEIN"/>
    <property type="match status" value="1"/>
</dbReference>
<feature type="domain" description="Nucleolus and neural progenitor protein-like N-terminal" evidence="1">
    <location>
        <begin position="1"/>
        <end position="121"/>
    </location>
</feature>
<dbReference type="GO" id="GO:0045747">
    <property type="term" value="P:positive regulation of Notch signaling pathway"/>
    <property type="evidence" value="ECO:0007669"/>
    <property type="project" value="TreeGrafter"/>
</dbReference>
<evidence type="ECO:0000313" key="3">
    <source>
        <dbReference type="Proteomes" id="UP000091820"/>
    </source>
</evidence>
<dbReference type="InterPro" id="IPR052835">
    <property type="entry name" value="Nepro"/>
</dbReference>
<dbReference type="VEuPathDB" id="VectorBase:GBRI023979"/>
<name>A0A1A9WLI3_9MUSC</name>
<dbReference type="PANTHER" id="PTHR34761">
    <property type="entry name" value="NUCLEOLUS AND NEURAL PROGENITOR PROTEIN"/>
    <property type="match status" value="1"/>
</dbReference>
<sequence length="286" mass="33126">MHGFKDICKLNTALCRSLKVDFKNELDIFRASLPDVAYEDGTDIHMPARDCYDFLLLRLIAVHKLYERIQNCCAKAANYFLHGIKMYHFFEISTLIFAVLAKINDLTMRLGNLSTILYQRLLPFRKKLPCNIKSNGSPHSETAFVFPEKLEEFGEKNFDKQSCATLQDAHTNMKEKLNNLLREDSKMALVKAKCFKKTDVGVKVKRETKEVTASLNIEELTTAEAMRLFIMKEREQRSNNLTRCITKNIKPHEWLGAVKVFERKVRHGEINKGLKVFRTFLEAKIN</sequence>
<organism evidence="2 3">
    <name type="scientific">Glossina brevipalpis</name>
    <dbReference type="NCBI Taxonomy" id="37001"/>
    <lineage>
        <taxon>Eukaryota</taxon>
        <taxon>Metazoa</taxon>
        <taxon>Ecdysozoa</taxon>
        <taxon>Arthropoda</taxon>
        <taxon>Hexapoda</taxon>
        <taxon>Insecta</taxon>
        <taxon>Pterygota</taxon>
        <taxon>Neoptera</taxon>
        <taxon>Endopterygota</taxon>
        <taxon>Diptera</taxon>
        <taxon>Brachycera</taxon>
        <taxon>Muscomorpha</taxon>
        <taxon>Hippoboscoidea</taxon>
        <taxon>Glossinidae</taxon>
        <taxon>Glossina</taxon>
    </lineage>
</organism>
<dbReference type="Pfam" id="PF14780">
    <property type="entry name" value="NEPRO_N"/>
    <property type="match status" value="1"/>
</dbReference>
<dbReference type="STRING" id="37001.A0A1A9WLI3"/>
<accession>A0A1A9WLI3</accession>
<dbReference type="EnsemblMetazoa" id="GBRI023979-RA">
    <property type="protein sequence ID" value="GBRI023979-PA"/>
    <property type="gene ID" value="GBRI023979"/>
</dbReference>
<evidence type="ECO:0000259" key="1">
    <source>
        <dbReference type="Pfam" id="PF14780"/>
    </source>
</evidence>
<dbReference type="GO" id="GO:0005634">
    <property type="term" value="C:nucleus"/>
    <property type="evidence" value="ECO:0007669"/>
    <property type="project" value="TreeGrafter"/>
</dbReference>
<dbReference type="AlphaFoldDB" id="A0A1A9WLI3"/>
<proteinExistence type="predicted"/>
<reference evidence="2" key="2">
    <citation type="submission" date="2020-05" db="UniProtKB">
        <authorList>
            <consortium name="EnsemblMetazoa"/>
        </authorList>
    </citation>
    <scope>IDENTIFICATION</scope>
    <source>
        <strain evidence="2">IAEA</strain>
    </source>
</reference>